<dbReference type="AlphaFoldDB" id="A0A2S7K5M1"/>
<evidence type="ECO:0000259" key="2">
    <source>
        <dbReference type="Pfam" id="PF11127"/>
    </source>
</evidence>
<dbReference type="RefSeq" id="WP_104828992.1">
    <property type="nucleotide sequence ID" value="NZ_PJCH01000005.1"/>
</dbReference>
<comment type="caution">
    <text evidence="3">The sequence shown here is derived from an EMBL/GenBank/DDBJ whole genome shotgun (WGS) entry which is preliminary data.</text>
</comment>
<dbReference type="InterPro" id="IPR021309">
    <property type="entry name" value="YgaP-like_TM"/>
</dbReference>
<keyword evidence="1" id="KW-0472">Membrane</keyword>
<organism evidence="3 4">
    <name type="scientific">Hyphococcus luteus</name>
    <dbReference type="NCBI Taxonomy" id="2058213"/>
    <lineage>
        <taxon>Bacteria</taxon>
        <taxon>Pseudomonadati</taxon>
        <taxon>Pseudomonadota</taxon>
        <taxon>Alphaproteobacteria</taxon>
        <taxon>Parvularculales</taxon>
        <taxon>Parvularculaceae</taxon>
        <taxon>Hyphococcus</taxon>
    </lineage>
</organism>
<dbReference type="Pfam" id="PF11127">
    <property type="entry name" value="YgaP-like_TM"/>
    <property type="match status" value="1"/>
</dbReference>
<evidence type="ECO:0000313" key="3">
    <source>
        <dbReference type="EMBL" id="PQA87748.1"/>
    </source>
</evidence>
<reference evidence="3 4" key="1">
    <citation type="submission" date="2017-12" db="EMBL/GenBank/DDBJ databases">
        <authorList>
            <person name="Hurst M.R.H."/>
        </authorList>
    </citation>
    <scope>NUCLEOTIDE SEQUENCE [LARGE SCALE GENOMIC DNA]</scope>
    <source>
        <strain evidence="3 4">SY-3-19</strain>
    </source>
</reference>
<feature type="domain" description="Inner membrane protein YgaP-like transmembrane" evidence="2">
    <location>
        <begin position="1"/>
        <end position="66"/>
    </location>
</feature>
<dbReference type="Proteomes" id="UP000239504">
    <property type="component" value="Unassembled WGS sequence"/>
</dbReference>
<evidence type="ECO:0000313" key="4">
    <source>
        <dbReference type="Proteomes" id="UP000239504"/>
    </source>
</evidence>
<dbReference type="EMBL" id="PJCH01000005">
    <property type="protein sequence ID" value="PQA87748.1"/>
    <property type="molecule type" value="Genomic_DNA"/>
</dbReference>
<keyword evidence="1" id="KW-1133">Transmembrane helix</keyword>
<sequence length="68" mass="7147">MKLNMGVIDRIIRLLVAGVVAYLYFTGAISGVLAIVLGVVAAVFVLTSLVGVCPAYSMIGFSTKKKRA</sequence>
<proteinExistence type="predicted"/>
<feature type="transmembrane region" description="Helical" evidence="1">
    <location>
        <begin position="35"/>
        <end position="59"/>
    </location>
</feature>
<name>A0A2S7K5M1_9PROT</name>
<dbReference type="OrthoDB" id="9804804at2"/>
<evidence type="ECO:0000256" key="1">
    <source>
        <dbReference type="SAM" id="Phobius"/>
    </source>
</evidence>
<accession>A0A2S7K5M1</accession>
<feature type="transmembrane region" description="Helical" evidence="1">
    <location>
        <begin position="12"/>
        <end position="29"/>
    </location>
</feature>
<gene>
    <name evidence="3" type="ORF">CW354_05140</name>
</gene>
<keyword evidence="1" id="KW-0812">Transmembrane</keyword>
<keyword evidence="4" id="KW-1185">Reference proteome</keyword>
<protein>
    <submittedName>
        <fullName evidence="3">DUF2892 domain-containing protein</fullName>
    </submittedName>
</protein>